<dbReference type="AlphaFoldDB" id="A0A2T2N6M2"/>
<organism evidence="1 2">
    <name type="scientific">Corynespora cassiicola Philippines</name>
    <dbReference type="NCBI Taxonomy" id="1448308"/>
    <lineage>
        <taxon>Eukaryota</taxon>
        <taxon>Fungi</taxon>
        <taxon>Dikarya</taxon>
        <taxon>Ascomycota</taxon>
        <taxon>Pezizomycotina</taxon>
        <taxon>Dothideomycetes</taxon>
        <taxon>Pleosporomycetidae</taxon>
        <taxon>Pleosporales</taxon>
        <taxon>Corynesporascaceae</taxon>
        <taxon>Corynespora</taxon>
    </lineage>
</organism>
<name>A0A2T2N6M2_CORCC</name>
<evidence type="ECO:0000313" key="1">
    <source>
        <dbReference type="EMBL" id="PSN61101.1"/>
    </source>
</evidence>
<keyword evidence="2" id="KW-1185">Reference proteome</keyword>
<reference evidence="1 2" key="1">
    <citation type="journal article" date="2018" name="Front. Microbiol.">
        <title>Genome-Wide Analysis of Corynespora cassiicola Leaf Fall Disease Putative Effectors.</title>
        <authorList>
            <person name="Lopez D."/>
            <person name="Ribeiro S."/>
            <person name="Label P."/>
            <person name="Fumanal B."/>
            <person name="Venisse J.S."/>
            <person name="Kohler A."/>
            <person name="de Oliveira R.R."/>
            <person name="Labutti K."/>
            <person name="Lipzen A."/>
            <person name="Lail K."/>
            <person name="Bauer D."/>
            <person name="Ohm R.A."/>
            <person name="Barry K.W."/>
            <person name="Spatafora J."/>
            <person name="Grigoriev I.V."/>
            <person name="Martin F.M."/>
            <person name="Pujade-Renaud V."/>
        </authorList>
    </citation>
    <scope>NUCLEOTIDE SEQUENCE [LARGE SCALE GENOMIC DNA]</scope>
    <source>
        <strain evidence="1 2">Philippines</strain>
    </source>
</reference>
<dbReference type="Proteomes" id="UP000240883">
    <property type="component" value="Unassembled WGS sequence"/>
</dbReference>
<protein>
    <submittedName>
        <fullName evidence="1">Uncharacterized protein</fullName>
    </submittedName>
</protein>
<dbReference type="EMBL" id="KZ678146">
    <property type="protein sequence ID" value="PSN61101.1"/>
    <property type="molecule type" value="Genomic_DNA"/>
</dbReference>
<gene>
    <name evidence="1" type="ORF">BS50DRAFT_593428</name>
</gene>
<sequence length="170" mass="19162">MHSVLQLYPLWISLDISREPLIKTRSGLASASPSKEDENSKTLKNKEDRPAALFSLGGDDIMLYSECFLLLYSGSEGAFEWDGLEFIGIPYRGRWEEENAILVCVTPDQAVGFHECSWGGVLPKVARMGQFTDDKGLEMLWRNIQEAFNVVSGKSDRIKLSHVLHLKSRK</sequence>
<proteinExistence type="predicted"/>
<evidence type="ECO:0000313" key="2">
    <source>
        <dbReference type="Proteomes" id="UP000240883"/>
    </source>
</evidence>
<accession>A0A2T2N6M2</accession>